<evidence type="ECO:0000313" key="1">
    <source>
        <dbReference type="EMBL" id="KAI3711166.1"/>
    </source>
</evidence>
<evidence type="ECO:0000313" key="2">
    <source>
        <dbReference type="Proteomes" id="UP001055811"/>
    </source>
</evidence>
<proteinExistence type="predicted"/>
<reference evidence="2" key="1">
    <citation type="journal article" date="2022" name="Mol. Ecol. Resour.">
        <title>The genomes of chicory, endive, great burdock and yacon provide insights into Asteraceae palaeo-polyploidization history and plant inulin production.</title>
        <authorList>
            <person name="Fan W."/>
            <person name="Wang S."/>
            <person name="Wang H."/>
            <person name="Wang A."/>
            <person name="Jiang F."/>
            <person name="Liu H."/>
            <person name="Zhao H."/>
            <person name="Xu D."/>
            <person name="Zhang Y."/>
        </authorList>
    </citation>
    <scope>NUCLEOTIDE SEQUENCE [LARGE SCALE GENOMIC DNA]</scope>
    <source>
        <strain evidence="2">cv. Punajuju</strain>
    </source>
</reference>
<comment type="caution">
    <text evidence="1">The sequence shown here is derived from an EMBL/GenBank/DDBJ whole genome shotgun (WGS) entry which is preliminary data.</text>
</comment>
<protein>
    <submittedName>
        <fullName evidence="1">Uncharacterized protein</fullName>
    </submittedName>
</protein>
<sequence>MEVWCFDVSDSTREENIYREQGHLERPAIYWRQSLVLYRLLTIVSSKGENFEDSSAYTEVMNVLEVGRVCDEKGGLESLEESGEWRWQ</sequence>
<accession>A0ACB9AN47</accession>
<gene>
    <name evidence="1" type="ORF">L2E82_41047</name>
</gene>
<keyword evidence="2" id="KW-1185">Reference proteome</keyword>
<name>A0ACB9AN47_CICIN</name>
<reference evidence="1 2" key="2">
    <citation type="journal article" date="2022" name="Mol. Ecol. Resour.">
        <title>The genomes of chicory, endive, great burdock and yacon provide insights into Asteraceae paleo-polyploidization history and plant inulin production.</title>
        <authorList>
            <person name="Fan W."/>
            <person name="Wang S."/>
            <person name="Wang H."/>
            <person name="Wang A."/>
            <person name="Jiang F."/>
            <person name="Liu H."/>
            <person name="Zhao H."/>
            <person name="Xu D."/>
            <person name="Zhang Y."/>
        </authorList>
    </citation>
    <scope>NUCLEOTIDE SEQUENCE [LARGE SCALE GENOMIC DNA]</scope>
    <source>
        <strain evidence="2">cv. Punajuju</strain>
        <tissue evidence="1">Leaves</tissue>
    </source>
</reference>
<dbReference type="EMBL" id="CM042015">
    <property type="protein sequence ID" value="KAI3711166.1"/>
    <property type="molecule type" value="Genomic_DNA"/>
</dbReference>
<organism evidence="1 2">
    <name type="scientific">Cichorium intybus</name>
    <name type="common">Chicory</name>
    <dbReference type="NCBI Taxonomy" id="13427"/>
    <lineage>
        <taxon>Eukaryota</taxon>
        <taxon>Viridiplantae</taxon>
        <taxon>Streptophyta</taxon>
        <taxon>Embryophyta</taxon>
        <taxon>Tracheophyta</taxon>
        <taxon>Spermatophyta</taxon>
        <taxon>Magnoliopsida</taxon>
        <taxon>eudicotyledons</taxon>
        <taxon>Gunneridae</taxon>
        <taxon>Pentapetalae</taxon>
        <taxon>asterids</taxon>
        <taxon>campanulids</taxon>
        <taxon>Asterales</taxon>
        <taxon>Asteraceae</taxon>
        <taxon>Cichorioideae</taxon>
        <taxon>Cichorieae</taxon>
        <taxon>Cichoriinae</taxon>
        <taxon>Cichorium</taxon>
    </lineage>
</organism>
<dbReference type="Proteomes" id="UP001055811">
    <property type="component" value="Linkage Group LG07"/>
</dbReference>